<dbReference type="InterPro" id="IPR013083">
    <property type="entry name" value="Znf_RING/FYVE/PHD"/>
</dbReference>
<keyword evidence="4" id="KW-0597">Phosphoprotein</keyword>
<dbReference type="SMART" id="SM00336">
    <property type="entry name" value="BBOX"/>
    <property type="match status" value="2"/>
</dbReference>
<dbReference type="InterPro" id="IPR001841">
    <property type="entry name" value="Znf_RING"/>
</dbReference>
<evidence type="ECO:0000313" key="16">
    <source>
        <dbReference type="Proteomes" id="UP000838412"/>
    </source>
</evidence>
<dbReference type="PROSITE" id="PS50089">
    <property type="entry name" value="ZF_RING_2"/>
    <property type="match status" value="1"/>
</dbReference>
<dbReference type="InterPro" id="IPR047153">
    <property type="entry name" value="TRIM45/56/19-like"/>
</dbReference>
<dbReference type="SMART" id="SM00502">
    <property type="entry name" value="BBC"/>
    <property type="match status" value="1"/>
</dbReference>
<keyword evidence="9" id="KW-0862">Zinc</keyword>
<dbReference type="InterPro" id="IPR013087">
    <property type="entry name" value="Znf_C2H2_type"/>
</dbReference>
<dbReference type="SUPFAM" id="SSF101898">
    <property type="entry name" value="NHL repeat"/>
    <property type="match status" value="1"/>
</dbReference>
<evidence type="ECO:0000256" key="1">
    <source>
        <dbReference type="ARBA" id="ARBA00000900"/>
    </source>
</evidence>
<keyword evidence="8" id="KW-0833">Ubl conjugation pathway</keyword>
<dbReference type="Gene3D" id="3.30.160.60">
    <property type="entry name" value="Classic Zinc Finger"/>
    <property type="match status" value="1"/>
</dbReference>
<feature type="coiled-coil region" evidence="12">
    <location>
        <begin position="215"/>
        <end position="278"/>
    </location>
</feature>
<dbReference type="InterPro" id="IPR003649">
    <property type="entry name" value="Bbox_C"/>
</dbReference>
<dbReference type="InterPro" id="IPR011042">
    <property type="entry name" value="6-blade_b-propeller_TolB-like"/>
</dbReference>
<proteinExistence type="inferred from homology"/>
<name>A0A8J9ZII5_BRALA</name>
<comment type="catalytic activity">
    <reaction evidence="1">
        <text>S-ubiquitinyl-[E2 ubiquitin-conjugating enzyme]-L-cysteine + [acceptor protein]-L-lysine = [E2 ubiquitin-conjugating enzyme]-L-cysteine + N(6)-ubiquitinyl-[acceptor protein]-L-lysine.</text>
        <dbReference type="EC" id="2.3.2.27"/>
    </reaction>
</comment>
<keyword evidence="16" id="KW-1185">Reference proteome</keyword>
<dbReference type="Gene3D" id="2.120.10.30">
    <property type="entry name" value="TolB, C-terminal domain"/>
    <property type="match status" value="1"/>
</dbReference>
<evidence type="ECO:0000313" key="15">
    <source>
        <dbReference type="EMBL" id="CAH1255227.1"/>
    </source>
</evidence>
<dbReference type="PROSITE" id="PS00028">
    <property type="entry name" value="ZINC_FINGER_C2H2_1"/>
    <property type="match status" value="1"/>
</dbReference>
<feature type="repeat" description="NHL" evidence="11">
    <location>
        <begin position="374"/>
        <end position="417"/>
    </location>
</feature>
<gene>
    <name evidence="15" type="primary">TRIM3</name>
    <name evidence="15" type="ORF">BLAG_LOCUS14361</name>
</gene>
<dbReference type="GO" id="GO:0008270">
    <property type="term" value="F:zinc ion binding"/>
    <property type="evidence" value="ECO:0007669"/>
    <property type="project" value="UniProtKB-KW"/>
</dbReference>
<dbReference type="EMBL" id="OV696687">
    <property type="protein sequence ID" value="CAH1255227.1"/>
    <property type="molecule type" value="Genomic_DNA"/>
</dbReference>
<dbReference type="Pfam" id="PF00643">
    <property type="entry name" value="zf-B_box"/>
    <property type="match status" value="1"/>
</dbReference>
<comment type="similarity">
    <text evidence="2">Belongs to the TRIM/RBCC family.</text>
</comment>
<evidence type="ECO:0000256" key="5">
    <source>
        <dbReference type="ARBA" id="ARBA00022723"/>
    </source>
</evidence>
<evidence type="ECO:0000259" key="14">
    <source>
        <dbReference type="PROSITE" id="PS50119"/>
    </source>
</evidence>
<dbReference type="Proteomes" id="UP000838412">
    <property type="component" value="Chromosome 2"/>
</dbReference>
<dbReference type="PANTHER" id="PTHR25462">
    <property type="entry name" value="BONUS, ISOFORM C-RELATED"/>
    <property type="match status" value="1"/>
</dbReference>
<evidence type="ECO:0000256" key="9">
    <source>
        <dbReference type="ARBA" id="ARBA00022833"/>
    </source>
</evidence>
<reference evidence="15" key="1">
    <citation type="submission" date="2022-01" db="EMBL/GenBank/DDBJ databases">
        <authorList>
            <person name="Braso-Vives M."/>
        </authorList>
    </citation>
    <scope>NUCLEOTIDE SEQUENCE</scope>
</reference>
<evidence type="ECO:0000256" key="8">
    <source>
        <dbReference type="ARBA" id="ARBA00022786"/>
    </source>
</evidence>
<dbReference type="PROSITE" id="PS00518">
    <property type="entry name" value="ZF_RING_1"/>
    <property type="match status" value="1"/>
</dbReference>
<evidence type="ECO:0000256" key="2">
    <source>
        <dbReference type="ARBA" id="ARBA00008518"/>
    </source>
</evidence>
<dbReference type="CDD" id="cd19757">
    <property type="entry name" value="Bbox1"/>
    <property type="match status" value="1"/>
</dbReference>
<dbReference type="PROSITE" id="PS50119">
    <property type="entry name" value="ZF_BBOX"/>
    <property type="match status" value="2"/>
</dbReference>
<dbReference type="AlphaFoldDB" id="A0A8J9ZII5"/>
<evidence type="ECO:0000256" key="7">
    <source>
        <dbReference type="ARBA" id="ARBA00022771"/>
    </source>
</evidence>
<keyword evidence="6" id="KW-0677">Repeat</keyword>
<dbReference type="Pfam" id="PF01436">
    <property type="entry name" value="NHL"/>
    <property type="match status" value="2"/>
</dbReference>
<dbReference type="SUPFAM" id="SSF57845">
    <property type="entry name" value="B-box zinc-binding domain"/>
    <property type="match status" value="1"/>
</dbReference>
<evidence type="ECO:0000256" key="12">
    <source>
        <dbReference type="SAM" id="Coils"/>
    </source>
</evidence>
<dbReference type="PANTHER" id="PTHR25462:SF229">
    <property type="entry name" value="TRANSCRIPTION INTERMEDIARY FACTOR 1-BETA"/>
    <property type="match status" value="1"/>
</dbReference>
<feature type="repeat" description="NHL" evidence="11">
    <location>
        <begin position="424"/>
        <end position="464"/>
    </location>
</feature>
<keyword evidence="12" id="KW-0175">Coiled coil</keyword>
<sequence>MASSLLSQISEDFLKCQICHDTFKRPKVLSCLHTFCLTCLQSYLKKNPRVSIKTFLCPLCRQETATPATGADGLKDNFFVSNLLEALSTLKTFKVKGFVACGSCSRSASSRCMECEDFLCVHCHGVHAKLRVTRGHTVLSIKELSSEGGGAQIRAYTKATSCPVHEGETMRFYCETCHKPICRDCTVLDHSKPDHKYVYFKDALASRKDEIQDLLTSCRGMVEGLEETKERLETEETGLRDTKEGTLKDIEEWVASLVTDTQRKKDELKNQVETIYNEQLKELSAAKSRVEMTLNDIEGGCSFSEKVLDIGTDFEILSMRNEMAARLSELTKMERPRVDQNRSGLIKFRPYGGIGELIKLGVGELDSRTVGELVLKFGDWGAQHGQFKHPSGVAVSSAGHIIVADTGNHRIQVFDSSGVFMRAFGFYGSTDDAFSHPHDVAMTTDDRVLVTDKGNKIVKLFTIEGKLIGKIGGGQLKEPTGVAVYKHGGVAVTDTGAVKTFTRTGVMSATCDVTSDDPGYSHYLCTDDDSRVYVSDFTNGFIRVLDQRHSLKSEWNAGWQEFRGDGSWVFRQKRLVGPGGICLDKARNIIVADYHGNSVEVLDVAGVYKATVANGLNHPEGVALTPQGQVVVVDSGNNCIRVYKGSY</sequence>
<dbReference type="EC" id="2.3.2.27" evidence="3"/>
<dbReference type="SUPFAM" id="SSF57850">
    <property type="entry name" value="RING/U-box"/>
    <property type="match status" value="1"/>
</dbReference>
<dbReference type="OrthoDB" id="6049135at2759"/>
<organism evidence="15 16">
    <name type="scientific">Branchiostoma lanceolatum</name>
    <name type="common">Common lancelet</name>
    <name type="synonym">Amphioxus lanceolatum</name>
    <dbReference type="NCBI Taxonomy" id="7740"/>
    <lineage>
        <taxon>Eukaryota</taxon>
        <taxon>Metazoa</taxon>
        <taxon>Chordata</taxon>
        <taxon>Cephalochordata</taxon>
        <taxon>Leptocardii</taxon>
        <taxon>Amphioxiformes</taxon>
        <taxon>Branchiostomatidae</taxon>
        <taxon>Branchiostoma</taxon>
    </lineage>
</organism>
<dbReference type="InterPro" id="IPR001258">
    <property type="entry name" value="NHL_repeat"/>
</dbReference>
<evidence type="ECO:0000256" key="10">
    <source>
        <dbReference type="PROSITE-ProRule" id="PRU00024"/>
    </source>
</evidence>
<keyword evidence="7 10" id="KW-0863">Zinc-finger</keyword>
<evidence type="ECO:0000256" key="11">
    <source>
        <dbReference type="PROSITE-ProRule" id="PRU00504"/>
    </source>
</evidence>
<evidence type="ECO:0000256" key="3">
    <source>
        <dbReference type="ARBA" id="ARBA00012483"/>
    </source>
</evidence>
<feature type="domain" description="RING-type" evidence="13">
    <location>
        <begin position="16"/>
        <end position="61"/>
    </location>
</feature>
<dbReference type="SMART" id="SM00184">
    <property type="entry name" value="RING"/>
    <property type="match status" value="1"/>
</dbReference>
<dbReference type="InterPro" id="IPR000315">
    <property type="entry name" value="Znf_B-box"/>
</dbReference>
<evidence type="ECO:0000259" key="13">
    <source>
        <dbReference type="PROSITE" id="PS50089"/>
    </source>
</evidence>
<dbReference type="InterPro" id="IPR027370">
    <property type="entry name" value="Znf-RING_euk"/>
</dbReference>
<feature type="domain" description="B box-type" evidence="14">
    <location>
        <begin position="96"/>
        <end position="141"/>
    </location>
</feature>
<dbReference type="InterPro" id="IPR017907">
    <property type="entry name" value="Znf_RING_CS"/>
</dbReference>
<feature type="repeat" description="NHL" evidence="11">
    <location>
        <begin position="616"/>
        <end position="646"/>
    </location>
</feature>
<protein>
    <recommendedName>
        <fullName evidence="3">RING-type E3 ubiquitin transferase</fullName>
        <ecNumber evidence="3">2.3.2.27</ecNumber>
    </recommendedName>
</protein>
<evidence type="ECO:0000256" key="6">
    <source>
        <dbReference type="ARBA" id="ARBA00022737"/>
    </source>
</evidence>
<evidence type="ECO:0000256" key="4">
    <source>
        <dbReference type="ARBA" id="ARBA00022553"/>
    </source>
</evidence>
<dbReference type="PROSITE" id="PS51125">
    <property type="entry name" value="NHL"/>
    <property type="match status" value="3"/>
</dbReference>
<dbReference type="Pfam" id="PF13445">
    <property type="entry name" value="zf-RING_UBOX"/>
    <property type="match status" value="1"/>
</dbReference>
<dbReference type="Gene3D" id="3.30.40.10">
    <property type="entry name" value="Zinc/RING finger domain, C3HC4 (zinc finger)"/>
    <property type="match status" value="1"/>
</dbReference>
<keyword evidence="5" id="KW-0479">Metal-binding</keyword>
<dbReference type="CDD" id="cd05819">
    <property type="entry name" value="NHL"/>
    <property type="match status" value="1"/>
</dbReference>
<dbReference type="CDD" id="cd19798">
    <property type="entry name" value="Bbox2_BRAT-like"/>
    <property type="match status" value="1"/>
</dbReference>
<feature type="domain" description="B box-type" evidence="14">
    <location>
        <begin position="157"/>
        <end position="200"/>
    </location>
</feature>
<dbReference type="GO" id="GO:0061630">
    <property type="term" value="F:ubiquitin protein ligase activity"/>
    <property type="evidence" value="ECO:0007669"/>
    <property type="project" value="UniProtKB-EC"/>
</dbReference>
<accession>A0A8J9ZII5</accession>
<dbReference type="GO" id="GO:0006513">
    <property type="term" value="P:protein monoubiquitination"/>
    <property type="evidence" value="ECO:0007669"/>
    <property type="project" value="TreeGrafter"/>
</dbReference>